<accession>A0A3Q9K6R5</accession>
<sequence>MAKIRVRGLGRLLLIVMAVLLALPLGADGVYGERATAAPASTGAGRTGSPGTAPWASDPAETENPESGSDRCPPRRDGRSTASLSAPTPPVTTVSTTAPARTGGGLHLTAPLTGRRAVPVSRSGELPLQHLVFRC</sequence>
<evidence type="ECO:0000313" key="3">
    <source>
        <dbReference type="Proteomes" id="UP000275579"/>
    </source>
</evidence>
<proteinExistence type="predicted"/>
<dbReference type="EMBL" id="CP029042">
    <property type="protein sequence ID" value="AZS73435.1"/>
    <property type="molecule type" value="Genomic_DNA"/>
</dbReference>
<reference evidence="2 3" key="1">
    <citation type="submission" date="2018-04" db="EMBL/GenBank/DDBJ databases">
        <title>Complete genome sequences of Streptomyces lydicus strain WYEC and characterization of antagonistic properties of biological control agents.</title>
        <authorList>
            <person name="Mariita R.M."/>
            <person name="Sello J.K."/>
        </authorList>
    </citation>
    <scope>NUCLEOTIDE SEQUENCE [LARGE SCALE GENOMIC DNA]</scope>
    <source>
        <strain evidence="2 3">WYEC 108</strain>
    </source>
</reference>
<feature type="compositionally biased region" description="Basic and acidic residues" evidence="1">
    <location>
        <begin position="68"/>
        <end position="79"/>
    </location>
</feature>
<gene>
    <name evidence="2" type="ORF">DDE74_23005</name>
</gene>
<protein>
    <submittedName>
        <fullName evidence="2">Uncharacterized protein</fullName>
    </submittedName>
</protein>
<dbReference type="AlphaFoldDB" id="A0A3Q9K6R5"/>
<feature type="compositionally biased region" description="Low complexity" evidence="1">
    <location>
        <begin position="80"/>
        <end position="101"/>
    </location>
</feature>
<evidence type="ECO:0000256" key="1">
    <source>
        <dbReference type="SAM" id="MobiDB-lite"/>
    </source>
</evidence>
<dbReference type="Proteomes" id="UP000275579">
    <property type="component" value="Chromosome"/>
</dbReference>
<evidence type="ECO:0000313" key="2">
    <source>
        <dbReference type="EMBL" id="AZS73435.1"/>
    </source>
</evidence>
<organism evidence="2 3">
    <name type="scientific">Streptomyces lydicus</name>
    <dbReference type="NCBI Taxonomy" id="47763"/>
    <lineage>
        <taxon>Bacteria</taxon>
        <taxon>Bacillati</taxon>
        <taxon>Actinomycetota</taxon>
        <taxon>Actinomycetes</taxon>
        <taxon>Kitasatosporales</taxon>
        <taxon>Streptomycetaceae</taxon>
        <taxon>Streptomyces</taxon>
    </lineage>
</organism>
<feature type="region of interest" description="Disordered" evidence="1">
    <location>
        <begin position="37"/>
        <end position="110"/>
    </location>
</feature>
<dbReference type="RefSeq" id="WP_127152429.1">
    <property type="nucleotide sequence ID" value="NZ_CP029042.1"/>
</dbReference>
<name>A0A3Q9K6R5_9ACTN</name>